<accession>A0A0A9AKK4</accession>
<reference evidence="2" key="2">
    <citation type="journal article" date="2015" name="Data Brief">
        <title>Shoot transcriptome of the giant reed, Arundo donax.</title>
        <authorList>
            <person name="Barrero R.A."/>
            <person name="Guerrero F.D."/>
            <person name="Moolhuijzen P."/>
            <person name="Goolsby J.A."/>
            <person name="Tidwell J."/>
            <person name="Bellgard S.E."/>
            <person name="Bellgard M.I."/>
        </authorList>
    </citation>
    <scope>NUCLEOTIDE SEQUENCE</scope>
    <source>
        <tissue evidence="2">Shoot tissue taken approximately 20 cm above the soil surface</tissue>
    </source>
</reference>
<proteinExistence type="predicted"/>
<dbReference type="EMBL" id="GBRH01248415">
    <property type="protein sequence ID" value="JAD49480.1"/>
    <property type="molecule type" value="Transcribed_RNA"/>
</dbReference>
<evidence type="ECO:0000256" key="1">
    <source>
        <dbReference type="SAM" id="MobiDB-lite"/>
    </source>
</evidence>
<reference evidence="2" key="1">
    <citation type="submission" date="2014-09" db="EMBL/GenBank/DDBJ databases">
        <authorList>
            <person name="Magalhaes I.L.F."/>
            <person name="Oliveira U."/>
            <person name="Santos F.R."/>
            <person name="Vidigal T.H.D.A."/>
            <person name="Brescovit A.D."/>
            <person name="Santos A.J."/>
        </authorList>
    </citation>
    <scope>NUCLEOTIDE SEQUENCE</scope>
    <source>
        <tissue evidence="2">Shoot tissue taken approximately 20 cm above the soil surface</tissue>
    </source>
</reference>
<dbReference type="AlphaFoldDB" id="A0A0A9AKK4"/>
<protein>
    <submittedName>
        <fullName evidence="2">Uncharacterized protein</fullName>
    </submittedName>
</protein>
<name>A0A0A9AKK4_ARUDO</name>
<feature type="region of interest" description="Disordered" evidence="1">
    <location>
        <begin position="1"/>
        <end position="38"/>
    </location>
</feature>
<sequence>MCLHSGVGRAAVSTPCLQQRNTRQRARPQRRGGADLTMPGGIPTEWWWAAYGGRSRWRSSIDGCITRGEKVCADWKQDFTCKSSFMCEDIDL</sequence>
<organism evidence="2">
    <name type="scientific">Arundo donax</name>
    <name type="common">Giant reed</name>
    <name type="synonym">Donax arundinaceus</name>
    <dbReference type="NCBI Taxonomy" id="35708"/>
    <lineage>
        <taxon>Eukaryota</taxon>
        <taxon>Viridiplantae</taxon>
        <taxon>Streptophyta</taxon>
        <taxon>Embryophyta</taxon>
        <taxon>Tracheophyta</taxon>
        <taxon>Spermatophyta</taxon>
        <taxon>Magnoliopsida</taxon>
        <taxon>Liliopsida</taxon>
        <taxon>Poales</taxon>
        <taxon>Poaceae</taxon>
        <taxon>PACMAD clade</taxon>
        <taxon>Arundinoideae</taxon>
        <taxon>Arundineae</taxon>
        <taxon>Arundo</taxon>
    </lineage>
</organism>
<evidence type="ECO:0000313" key="2">
    <source>
        <dbReference type="EMBL" id="JAD49480.1"/>
    </source>
</evidence>